<dbReference type="CDD" id="cd00038">
    <property type="entry name" value="CAP_ED"/>
    <property type="match status" value="1"/>
</dbReference>
<evidence type="ECO:0000259" key="4">
    <source>
        <dbReference type="PROSITE" id="PS50042"/>
    </source>
</evidence>
<gene>
    <name evidence="6" type="ORF">H8709_09010</name>
</gene>
<proteinExistence type="predicted"/>
<protein>
    <submittedName>
        <fullName evidence="6">Crp/Fnr family transcriptional regulator</fullName>
    </submittedName>
</protein>
<dbReference type="GO" id="GO:0003700">
    <property type="term" value="F:DNA-binding transcription factor activity"/>
    <property type="evidence" value="ECO:0007669"/>
    <property type="project" value="TreeGrafter"/>
</dbReference>
<dbReference type="GO" id="GO:0005829">
    <property type="term" value="C:cytosol"/>
    <property type="evidence" value="ECO:0007669"/>
    <property type="project" value="TreeGrafter"/>
</dbReference>
<dbReference type="Pfam" id="PF13545">
    <property type="entry name" value="HTH_Crp_2"/>
    <property type="match status" value="1"/>
</dbReference>
<dbReference type="PROSITE" id="PS51063">
    <property type="entry name" value="HTH_CRP_2"/>
    <property type="match status" value="1"/>
</dbReference>
<sequence length="226" mass="25964">MVLQEQEIAFVREVLPFWKDLTETQRSELIDHMRPRSFARGDHLHAGEADCSGVFLLRSGQVRTFIISDSGREITLFRLFERDICIFSASCMMPNINFDVYIDAEKDTETLLIPTCAYKALSAQSPAVKEYTAQLIASRFSDVMWMLEQALFQSFDKRLAAFLLEQRNIEDSLTLRLTHEEIAKHLGSAREVVTRMLKVFQDQGMVKLSRGGIEIIEPRQLEQLAE</sequence>
<organism evidence="6 7">
    <name type="scientific">Zongyangia hominis</name>
    <dbReference type="NCBI Taxonomy" id="2763677"/>
    <lineage>
        <taxon>Bacteria</taxon>
        <taxon>Bacillati</taxon>
        <taxon>Bacillota</taxon>
        <taxon>Clostridia</taxon>
        <taxon>Eubacteriales</taxon>
        <taxon>Oscillospiraceae</taxon>
        <taxon>Zongyangia</taxon>
    </lineage>
</organism>
<reference evidence="6" key="1">
    <citation type="submission" date="2020-08" db="EMBL/GenBank/DDBJ databases">
        <title>Genome public.</title>
        <authorList>
            <person name="Liu C."/>
            <person name="Sun Q."/>
        </authorList>
    </citation>
    <scope>NUCLEOTIDE SEQUENCE</scope>
    <source>
        <strain evidence="6">NSJ-54</strain>
    </source>
</reference>
<keyword evidence="7" id="KW-1185">Reference proteome</keyword>
<accession>A0A926EAJ7</accession>
<feature type="domain" description="HTH crp-type" evidence="5">
    <location>
        <begin position="153"/>
        <end position="219"/>
    </location>
</feature>
<dbReference type="InterPro" id="IPR014710">
    <property type="entry name" value="RmlC-like_jellyroll"/>
</dbReference>
<evidence type="ECO:0000256" key="1">
    <source>
        <dbReference type="ARBA" id="ARBA00023015"/>
    </source>
</evidence>
<dbReference type="GO" id="GO:0003677">
    <property type="term" value="F:DNA binding"/>
    <property type="evidence" value="ECO:0007669"/>
    <property type="project" value="UniProtKB-KW"/>
</dbReference>
<evidence type="ECO:0000259" key="5">
    <source>
        <dbReference type="PROSITE" id="PS51063"/>
    </source>
</evidence>
<keyword evidence="2" id="KW-0238">DNA-binding</keyword>
<comment type="caution">
    <text evidence="6">The sequence shown here is derived from an EMBL/GenBank/DDBJ whole genome shotgun (WGS) entry which is preliminary data.</text>
</comment>
<dbReference type="PROSITE" id="PS50042">
    <property type="entry name" value="CNMP_BINDING_3"/>
    <property type="match status" value="1"/>
</dbReference>
<evidence type="ECO:0000313" key="6">
    <source>
        <dbReference type="EMBL" id="MBC8570965.1"/>
    </source>
</evidence>
<evidence type="ECO:0000256" key="2">
    <source>
        <dbReference type="ARBA" id="ARBA00023125"/>
    </source>
</evidence>
<dbReference type="SUPFAM" id="SSF46785">
    <property type="entry name" value="Winged helix' DNA-binding domain"/>
    <property type="match status" value="1"/>
</dbReference>
<dbReference type="AlphaFoldDB" id="A0A926EAJ7"/>
<dbReference type="Gene3D" id="1.10.10.10">
    <property type="entry name" value="Winged helix-like DNA-binding domain superfamily/Winged helix DNA-binding domain"/>
    <property type="match status" value="1"/>
</dbReference>
<dbReference type="InterPro" id="IPR012318">
    <property type="entry name" value="HTH_CRP"/>
</dbReference>
<dbReference type="SMART" id="SM00419">
    <property type="entry name" value="HTH_CRP"/>
    <property type="match status" value="1"/>
</dbReference>
<name>A0A926EAJ7_9FIRM</name>
<dbReference type="Proteomes" id="UP000660861">
    <property type="component" value="Unassembled WGS sequence"/>
</dbReference>
<dbReference type="CDD" id="cd00092">
    <property type="entry name" value="HTH_CRP"/>
    <property type="match status" value="1"/>
</dbReference>
<dbReference type="RefSeq" id="WP_262398058.1">
    <property type="nucleotide sequence ID" value="NZ_JACRTC010000006.1"/>
</dbReference>
<dbReference type="InterPro" id="IPR036388">
    <property type="entry name" value="WH-like_DNA-bd_sf"/>
</dbReference>
<dbReference type="PANTHER" id="PTHR24567">
    <property type="entry name" value="CRP FAMILY TRANSCRIPTIONAL REGULATORY PROTEIN"/>
    <property type="match status" value="1"/>
</dbReference>
<dbReference type="PRINTS" id="PR00034">
    <property type="entry name" value="HTHCRP"/>
</dbReference>
<dbReference type="SUPFAM" id="SSF51206">
    <property type="entry name" value="cAMP-binding domain-like"/>
    <property type="match status" value="1"/>
</dbReference>
<feature type="domain" description="Cyclic nucleotide-binding" evidence="4">
    <location>
        <begin position="17"/>
        <end position="79"/>
    </location>
</feature>
<dbReference type="InterPro" id="IPR050397">
    <property type="entry name" value="Env_Response_Regulators"/>
</dbReference>
<dbReference type="EMBL" id="JACRTC010000006">
    <property type="protein sequence ID" value="MBC8570965.1"/>
    <property type="molecule type" value="Genomic_DNA"/>
</dbReference>
<keyword evidence="3" id="KW-0804">Transcription</keyword>
<dbReference type="InterPro" id="IPR000595">
    <property type="entry name" value="cNMP-bd_dom"/>
</dbReference>
<dbReference type="Gene3D" id="2.60.120.10">
    <property type="entry name" value="Jelly Rolls"/>
    <property type="match status" value="1"/>
</dbReference>
<dbReference type="InterPro" id="IPR018490">
    <property type="entry name" value="cNMP-bd_dom_sf"/>
</dbReference>
<keyword evidence="1" id="KW-0805">Transcription regulation</keyword>
<dbReference type="PANTHER" id="PTHR24567:SF74">
    <property type="entry name" value="HTH-TYPE TRANSCRIPTIONAL REGULATOR ARCR"/>
    <property type="match status" value="1"/>
</dbReference>
<evidence type="ECO:0000313" key="7">
    <source>
        <dbReference type="Proteomes" id="UP000660861"/>
    </source>
</evidence>
<evidence type="ECO:0000256" key="3">
    <source>
        <dbReference type="ARBA" id="ARBA00023163"/>
    </source>
</evidence>
<dbReference type="InterPro" id="IPR036390">
    <property type="entry name" value="WH_DNA-bd_sf"/>
</dbReference>